<keyword evidence="4" id="KW-1185">Reference proteome</keyword>
<reference evidence="4" key="3">
    <citation type="journal article" date="2019" name="Int. J. Syst. Evol. Microbiol.">
        <title>The Global Catalogue of Microorganisms (GCM) 10K type strain sequencing project: providing services to taxonomists for standard genome sequencing and annotation.</title>
        <authorList>
            <consortium name="The Broad Institute Genomics Platform"/>
            <consortium name="The Broad Institute Genome Sequencing Center for Infectious Disease"/>
            <person name="Wu L."/>
            <person name="Ma J."/>
        </authorList>
    </citation>
    <scope>NUCLEOTIDE SEQUENCE [LARGE SCALE GENOMIC DNA]</scope>
    <source>
        <strain evidence="4">KCTC 62575</strain>
    </source>
</reference>
<name>A0A371YIR3_9GAMM</name>
<protein>
    <recommendedName>
        <fullName evidence="5">Tetratricopeptide repeat protein</fullName>
    </recommendedName>
</protein>
<dbReference type="InterPro" id="IPR011990">
    <property type="entry name" value="TPR-like_helical_dom_sf"/>
</dbReference>
<organism evidence="2 3">
    <name type="scientific">Acinetobacter sichuanensis</name>
    <dbReference type="NCBI Taxonomy" id="2136183"/>
    <lineage>
        <taxon>Bacteria</taxon>
        <taxon>Pseudomonadati</taxon>
        <taxon>Pseudomonadota</taxon>
        <taxon>Gammaproteobacteria</taxon>
        <taxon>Moraxellales</taxon>
        <taxon>Moraxellaceae</taxon>
        <taxon>Acinetobacter</taxon>
    </lineage>
</organism>
<sequence length="233" mass="26471">MTAQPLSNELLDELTGFDQSSLLSEFKQRKYLLECDKAIRTDAAEGYMCKAIVYSLSNNFDKMSENFQIALRLAPGDKLIRGNFIISLANYGRFNEVKEQLDAYEDIVNGSQLHAFSRLAVSILDLETLHIINNEYASQIENAIQEVNLNINDVFKYLHLFNDLMQLKKVRFGVVPSISWVVRDGEIFIYYDFVGSAIEAVSIMDEFHQLVASKCLKRASRKLSLILLPLGNS</sequence>
<dbReference type="OrthoDB" id="9814042at2"/>
<dbReference type="RefSeq" id="WP_107010263.1">
    <property type="nucleotide sequence ID" value="NZ_JBHRSF010000174.1"/>
</dbReference>
<evidence type="ECO:0000313" key="3">
    <source>
        <dbReference type="Proteomes" id="UP000240957"/>
    </source>
</evidence>
<reference evidence="1" key="4">
    <citation type="submission" date="2024-09" db="EMBL/GenBank/DDBJ databases">
        <authorList>
            <person name="Sun Q."/>
            <person name="Mori K."/>
        </authorList>
    </citation>
    <scope>NUCLEOTIDE SEQUENCE</scope>
    <source>
        <strain evidence="1">KCTC 62575</strain>
    </source>
</reference>
<gene>
    <name evidence="1" type="ORF">ACFODO_23880</name>
    <name evidence="2" type="ORF">C9E89_022265</name>
</gene>
<dbReference type="AlphaFoldDB" id="A0A371YIR3"/>
<accession>A0A371YIR3</accession>
<dbReference type="EMBL" id="JBHRSF010000174">
    <property type="protein sequence ID" value="MFC2998235.1"/>
    <property type="molecule type" value="Genomic_DNA"/>
</dbReference>
<dbReference type="Proteomes" id="UP000240957">
    <property type="component" value="Unassembled WGS sequence"/>
</dbReference>
<reference evidence="1" key="1">
    <citation type="journal article" date="2014" name="Int. J. Syst. Evol. Microbiol.">
        <title>Complete genome of a new Firmicutes species belonging to the dominant human colonic microbiota ('Ruminococcus bicirculans') reveals two chromosomes and a selective capacity to utilize plant glucans.</title>
        <authorList>
            <consortium name="NISC Comparative Sequencing Program"/>
            <person name="Wegmann U."/>
            <person name="Louis P."/>
            <person name="Goesmann A."/>
            <person name="Henrissat B."/>
            <person name="Duncan S.H."/>
            <person name="Flint H.J."/>
        </authorList>
    </citation>
    <scope>NUCLEOTIDE SEQUENCE</scope>
    <source>
        <strain evidence="1">KCTC 62575</strain>
    </source>
</reference>
<evidence type="ECO:0000313" key="1">
    <source>
        <dbReference type="EMBL" id="MFC2998235.1"/>
    </source>
</evidence>
<dbReference type="Gene3D" id="1.25.40.10">
    <property type="entry name" value="Tetratricopeptide repeat domain"/>
    <property type="match status" value="1"/>
</dbReference>
<evidence type="ECO:0008006" key="5">
    <source>
        <dbReference type="Google" id="ProtNLM"/>
    </source>
</evidence>
<dbReference type="SUPFAM" id="SSF48452">
    <property type="entry name" value="TPR-like"/>
    <property type="match status" value="1"/>
</dbReference>
<comment type="caution">
    <text evidence="2">The sequence shown here is derived from an EMBL/GenBank/DDBJ whole genome shotgun (WGS) entry which is preliminary data.</text>
</comment>
<dbReference type="Proteomes" id="UP001595455">
    <property type="component" value="Unassembled WGS sequence"/>
</dbReference>
<evidence type="ECO:0000313" key="4">
    <source>
        <dbReference type="Proteomes" id="UP001595455"/>
    </source>
</evidence>
<reference evidence="2 3" key="2">
    <citation type="submission" date="2018-08" db="EMBL/GenBank/DDBJ databases">
        <title>The draft genome of Acinetobacter sichuanensis strain WCHAc060041.</title>
        <authorList>
            <person name="Qin J."/>
            <person name="Feng Y."/>
            <person name="Zong Z."/>
        </authorList>
    </citation>
    <scope>NUCLEOTIDE SEQUENCE [LARGE SCALE GENOMIC DNA]</scope>
    <source>
        <strain evidence="2 3">WCHAc060041</strain>
    </source>
</reference>
<dbReference type="EMBL" id="PYIX02000123">
    <property type="protein sequence ID" value="RFC81365.1"/>
    <property type="molecule type" value="Genomic_DNA"/>
</dbReference>
<evidence type="ECO:0000313" key="2">
    <source>
        <dbReference type="EMBL" id="RFC81365.1"/>
    </source>
</evidence>
<proteinExistence type="predicted"/>